<dbReference type="EMBL" id="LANV01000001">
    <property type="protein sequence ID" value="KJV63709.1"/>
    <property type="molecule type" value="Genomic_DNA"/>
</dbReference>
<accession>A0A0F3N9X9</accession>
<comment type="caution">
    <text evidence="1">The sequence shown here is derived from an EMBL/GenBank/DDBJ whole genome shotgun (WGS) entry which is preliminary data.</text>
</comment>
<organism evidence="1 2">
    <name type="scientific">Anaplasma phagocytophilum str. ApMUC09</name>
    <dbReference type="NCBI Taxonomy" id="1359152"/>
    <lineage>
        <taxon>Bacteria</taxon>
        <taxon>Pseudomonadati</taxon>
        <taxon>Pseudomonadota</taxon>
        <taxon>Alphaproteobacteria</taxon>
        <taxon>Rickettsiales</taxon>
        <taxon>Anaplasmataceae</taxon>
        <taxon>Anaplasma</taxon>
        <taxon>phagocytophilum group</taxon>
    </lineage>
</organism>
<name>A0A0F3N9X9_ANAPH</name>
<protein>
    <submittedName>
        <fullName evidence="1">Uncharacterized protein</fullName>
    </submittedName>
</protein>
<evidence type="ECO:0000313" key="2">
    <source>
        <dbReference type="Proteomes" id="UP000033441"/>
    </source>
</evidence>
<reference evidence="1 2" key="1">
    <citation type="submission" date="2015-02" db="EMBL/GenBank/DDBJ databases">
        <title>Genome Sequencing of Rickettsiales.</title>
        <authorList>
            <person name="Daugherty S.C."/>
            <person name="Su Q."/>
            <person name="Abolude K."/>
            <person name="Beier-Sexton M."/>
            <person name="Carlyon J.A."/>
            <person name="Carter R."/>
            <person name="Day N.P."/>
            <person name="Dumler S.J."/>
            <person name="Dyachenko V."/>
            <person name="Godinez A."/>
            <person name="Kurtti T.J."/>
            <person name="Lichay M."/>
            <person name="Mullins K.E."/>
            <person name="Ott S."/>
            <person name="Pappas-Brown V."/>
            <person name="Paris D.H."/>
            <person name="Patel P."/>
            <person name="Richards A.L."/>
            <person name="Sadzewicz L."/>
            <person name="Sears K."/>
            <person name="Seidman D."/>
            <person name="Sengamalay N."/>
            <person name="Stenos J."/>
            <person name="Tallon L.J."/>
            <person name="Vincent G."/>
            <person name="Fraser C.M."/>
            <person name="Munderloh U."/>
            <person name="Dunning-Hotopp J.C."/>
        </authorList>
    </citation>
    <scope>NUCLEOTIDE SEQUENCE [LARGE SCALE GENOMIC DNA]</scope>
    <source>
        <strain evidence="1 2">ApMUC09</strain>
    </source>
</reference>
<dbReference type="PATRIC" id="fig|1359152.3.peg.1425"/>
<proteinExistence type="predicted"/>
<gene>
    <name evidence="1" type="ORF">APHMUC_1364</name>
</gene>
<dbReference type="Proteomes" id="UP000033441">
    <property type="component" value="Unassembled WGS sequence"/>
</dbReference>
<sequence>MLSVDSGIPLSSNYFSEQGIESCPKKADIAEQYSVTPMS</sequence>
<evidence type="ECO:0000313" key="1">
    <source>
        <dbReference type="EMBL" id="KJV63709.1"/>
    </source>
</evidence>
<dbReference type="AlphaFoldDB" id="A0A0F3N9X9"/>